<reference evidence="2" key="1">
    <citation type="submission" date="2023-06" db="EMBL/GenBank/DDBJ databases">
        <authorList>
            <consortium name="Lawrence Berkeley National Laboratory"/>
            <person name="Ahrendt S."/>
            <person name="Sahu N."/>
            <person name="Indic B."/>
            <person name="Wong-Bajracharya J."/>
            <person name="Merenyi Z."/>
            <person name="Ke H.-M."/>
            <person name="Monk M."/>
            <person name="Kocsube S."/>
            <person name="Drula E."/>
            <person name="Lipzen A."/>
            <person name="Balint B."/>
            <person name="Henrissat B."/>
            <person name="Andreopoulos B."/>
            <person name="Martin F.M."/>
            <person name="Harder C.B."/>
            <person name="Rigling D."/>
            <person name="Ford K.L."/>
            <person name="Foster G.D."/>
            <person name="Pangilinan J."/>
            <person name="Papanicolaou A."/>
            <person name="Barry K."/>
            <person name="LaButti K."/>
            <person name="Viragh M."/>
            <person name="Koriabine M."/>
            <person name="Yan M."/>
            <person name="Riley R."/>
            <person name="Champramary S."/>
            <person name="Plett K.L."/>
            <person name="Tsai I.J."/>
            <person name="Slot J."/>
            <person name="Sipos G."/>
            <person name="Plett J."/>
            <person name="Nagy L.G."/>
            <person name="Grigoriev I.V."/>
        </authorList>
    </citation>
    <scope>NUCLEOTIDE SEQUENCE</scope>
    <source>
        <strain evidence="2">HWK02</strain>
    </source>
</reference>
<feature type="compositionally biased region" description="Basic and acidic residues" evidence="1">
    <location>
        <begin position="20"/>
        <end position="29"/>
    </location>
</feature>
<feature type="compositionally biased region" description="Basic and acidic residues" evidence="1">
    <location>
        <begin position="167"/>
        <end position="182"/>
    </location>
</feature>
<name>A0AA39UEG6_9AGAR</name>
<accession>A0AA39UEG6</accession>
<organism evidence="2 3">
    <name type="scientific">Armillaria luteobubalina</name>
    <dbReference type="NCBI Taxonomy" id="153913"/>
    <lineage>
        <taxon>Eukaryota</taxon>
        <taxon>Fungi</taxon>
        <taxon>Dikarya</taxon>
        <taxon>Basidiomycota</taxon>
        <taxon>Agaricomycotina</taxon>
        <taxon>Agaricomycetes</taxon>
        <taxon>Agaricomycetidae</taxon>
        <taxon>Agaricales</taxon>
        <taxon>Marasmiineae</taxon>
        <taxon>Physalacriaceae</taxon>
        <taxon>Armillaria</taxon>
    </lineage>
</organism>
<dbReference type="AlphaFoldDB" id="A0AA39UEG6"/>
<proteinExistence type="predicted"/>
<protein>
    <submittedName>
        <fullName evidence="2">Uncharacterized protein</fullName>
    </submittedName>
</protein>
<sequence>MTRTKAYPGLDRPPPSHISEIIRDDHPRDPDYPMFEELAGEDLLILDDLRSHREEIERARKEDEDKSRLLLAGMLRKEETFSRRELVDFARDMGIEVVADDQGTGTARTRKIKELEKAKEQRDAVERACHIESEVKRPSRKSSKKPRSSGPRWDPSYDNLELDEDQDTSRQELVIEHDEPKRKQTRTSKVLPLNKTDAATSVTRPMTRSSRKGEDEANSVPLAIVPEACADREIKLLPKRASLVPIGNSTKVYGRIQLTPQRKRFLESVAEKPVFYHPDGKVRNLKAHERKSLLQEDEWTASVTPFSFECEACGSERALDSRSALGYDFSLWIKHRKTCRPMYAAWLKKNRERDDTFDSTIET</sequence>
<dbReference type="Proteomes" id="UP001175228">
    <property type="component" value="Unassembled WGS sequence"/>
</dbReference>
<feature type="compositionally biased region" description="Basic and acidic residues" evidence="1">
    <location>
        <begin position="117"/>
        <end position="137"/>
    </location>
</feature>
<feature type="compositionally biased region" description="Basic residues" evidence="1">
    <location>
        <begin position="138"/>
        <end position="147"/>
    </location>
</feature>
<evidence type="ECO:0000256" key="1">
    <source>
        <dbReference type="SAM" id="MobiDB-lite"/>
    </source>
</evidence>
<keyword evidence="3" id="KW-1185">Reference proteome</keyword>
<feature type="compositionally biased region" description="Polar residues" evidence="1">
    <location>
        <begin position="197"/>
        <end position="208"/>
    </location>
</feature>
<evidence type="ECO:0000313" key="2">
    <source>
        <dbReference type="EMBL" id="KAK0475650.1"/>
    </source>
</evidence>
<feature type="region of interest" description="Disordered" evidence="1">
    <location>
        <begin position="117"/>
        <end position="217"/>
    </location>
</feature>
<comment type="caution">
    <text evidence="2">The sequence shown here is derived from an EMBL/GenBank/DDBJ whole genome shotgun (WGS) entry which is preliminary data.</text>
</comment>
<feature type="region of interest" description="Disordered" evidence="1">
    <location>
        <begin position="1"/>
        <end position="29"/>
    </location>
</feature>
<evidence type="ECO:0000313" key="3">
    <source>
        <dbReference type="Proteomes" id="UP001175228"/>
    </source>
</evidence>
<gene>
    <name evidence="2" type="ORF">EDD18DRAFT_1387680</name>
</gene>
<dbReference type="EMBL" id="JAUEPU010000146">
    <property type="protein sequence ID" value="KAK0475650.1"/>
    <property type="molecule type" value="Genomic_DNA"/>
</dbReference>